<evidence type="ECO:0000259" key="1">
    <source>
        <dbReference type="Pfam" id="PF03364"/>
    </source>
</evidence>
<protein>
    <submittedName>
        <fullName evidence="2">SRPBCC family protein</fullName>
    </submittedName>
</protein>
<gene>
    <name evidence="2" type="ORF">ACFVKH_11665</name>
</gene>
<dbReference type="SUPFAM" id="SSF55961">
    <property type="entry name" value="Bet v1-like"/>
    <property type="match status" value="1"/>
</dbReference>
<evidence type="ECO:0000313" key="3">
    <source>
        <dbReference type="Proteomes" id="UP001600165"/>
    </source>
</evidence>
<dbReference type="Pfam" id="PF03364">
    <property type="entry name" value="Polyketide_cyc"/>
    <property type="match status" value="1"/>
</dbReference>
<reference evidence="2 3" key="1">
    <citation type="submission" date="2024-10" db="EMBL/GenBank/DDBJ databases">
        <authorList>
            <person name="Ratan Roy A."/>
            <person name="Morales Sandoval P.H."/>
            <person name="De Los Santos Villalobos S."/>
            <person name="Chakraborty S."/>
            <person name="Mukherjee J."/>
        </authorList>
    </citation>
    <scope>NUCLEOTIDE SEQUENCE [LARGE SCALE GENOMIC DNA]</scope>
    <source>
        <strain evidence="2 3">S1</strain>
    </source>
</reference>
<dbReference type="CDD" id="cd07820">
    <property type="entry name" value="SRPBCC_3"/>
    <property type="match status" value="1"/>
</dbReference>
<keyword evidence="3" id="KW-1185">Reference proteome</keyword>
<comment type="caution">
    <text evidence="2">The sequence shown here is derived from an EMBL/GenBank/DDBJ whole genome shotgun (WGS) entry which is preliminary data.</text>
</comment>
<organism evidence="2 3">
    <name type="scientific">Almyronema epifaneia S1</name>
    <dbReference type="NCBI Taxonomy" id="2991925"/>
    <lineage>
        <taxon>Bacteria</taxon>
        <taxon>Bacillati</taxon>
        <taxon>Cyanobacteriota</taxon>
        <taxon>Cyanophyceae</taxon>
        <taxon>Nodosilineales</taxon>
        <taxon>Nodosilineaceae</taxon>
        <taxon>Almyronema</taxon>
        <taxon>Almyronema epifaneia</taxon>
    </lineage>
</organism>
<proteinExistence type="predicted"/>
<name>A0ABW6IFH6_9CYAN</name>
<evidence type="ECO:0000313" key="2">
    <source>
        <dbReference type="EMBL" id="MFE4106940.1"/>
    </source>
</evidence>
<dbReference type="InterPro" id="IPR005031">
    <property type="entry name" value="COQ10_START"/>
</dbReference>
<dbReference type="InterPro" id="IPR023393">
    <property type="entry name" value="START-like_dom_sf"/>
</dbReference>
<accession>A0ABW6IFH6</accession>
<dbReference type="Gene3D" id="3.30.530.20">
    <property type="match status" value="1"/>
</dbReference>
<dbReference type="Proteomes" id="UP001600165">
    <property type="component" value="Unassembled WGS sequence"/>
</dbReference>
<dbReference type="RefSeq" id="WP_377965178.1">
    <property type="nucleotide sequence ID" value="NZ_JBHZOL010000075.1"/>
</dbReference>
<feature type="domain" description="Coenzyme Q-binding protein COQ10 START" evidence="1">
    <location>
        <begin position="10"/>
        <end position="134"/>
    </location>
</feature>
<dbReference type="EMBL" id="JBHZOL010000075">
    <property type="protein sequence ID" value="MFE4106940.1"/>
    <property type="molecule type" value="Genomic_DNA"/>
</dbReference>
<sequence length="149" mass="17542">MQQFEYSSLIHAPVVAVWRFHERPDVLDLLTPPWQPVEVVRREGGLAVEAITEFRLFLGPVPITWLARHVECEEFRLFTDIQAEGPFASWQHRHIFTPQGDKTRLTDAIEYSLPLATLTESLLGWFVRQQLEALFRYRHEVTQKACRQW</sequence>